<evidence type="ECO:0000313" key="2">
    <source>
        <dbReference type="EMBL" id="KAF2574550.1"/>
    </source>
</evidence>
<sequence>MIDVARLNELPNPSQPSETIVDNFSQQSDDAPESMQVDQSSEKRTLRRRKEKVHKNLKRGVNEKEIEAKDTEQDRHMIFNQVREKMQERITLKKKSDPGKFAVPCLVKGIECPCALCDTGLLVIILPKIGNALVPVDFQGLDNKLNINHSLLLGREFMATVGAVCNMQTNQLSCYCKFKAEYETEFEASIDSQTYTSIDSAIQPTIDNHRKNRSTAVLRMKLSLCQYTAIRALHWADDSHHENFAVDTALPEMQSDEYDGDYHREKNIKDPEGQEQAMDGRILNISKEDTAEIIAMNWKRKPYWEMRHEYGVISTVPEQATYSKADVDELVTDIYRAMRTTDDYHSKRLDDVYYPFDNSISWLTTRTDEMKQDIAMI</sequence>
<feature type="compositionally biased region" description="Basic residues" evidence="1">
    <location>
        <begin position="45"/>
        <end position="55"/>
    </location>
</feature>
<dbReference type="EMBL" id="QGKY02001015">
    <property type="protein sequence ID" value="KAF2574550.1"/>
    <property type="molecule type" value="Genomic_DNA"/>
</dbReference>
<proteinExistence type="predicted"/>
<reference evidence="2" key="1">
    <citation type="submission" date="2019-12" db="EMBL/GenBank/DDBJ databases">
        <title>Genome sequencing and annotation of Brassica cretica.</title>
        <authorList>
            <person name="Studholme D.J."/>
            <person name="Sarris P.F."/>
        </authorList>
    </citation>
    <scope>NUCLEOTIDE SEQUENCE</scope>
    <source>
        <strain evidence="2">PFS-102/07</strain>
        <tissue evidence="2">Leaf</tissue>
    </source>
</reference>
<name>A0A8S9IX25_BRACR</name>
<feature type="compositionally biased region" description="Polar residues" evidence="1">
    <location>
        <begin position="11"/>
        <end position="29"/>
    </location>
</feature>
<protein>
    <submittedName>
        <fullName evidence="2">Uncharacterized protein</fullName>
    </submittedName>
</protein>
<evidence type="ECO:0000256" key="1">
    <source>
        <dbReference type="SAM" id="MobiDB-lite"/>
    </source>
</evidence>
<accession>A0A8S9IX25</accession>
<comment type="caution">
    <text evidence="2">The sequence shown here is derived from an EMBL/GenBank/DDBJ whole genome shotgun (WGS) entry which is preliminary data.</text>
</comment>
<dbReference type="PANTHER" id="PTHR33067">
    <property type="entry name" value="RNA-DIRECTED DNA POLYMERASE-RELATED"/>
    <property type="match status" value="1"/>
</dbReference>
<dbReference type="PANTHER" id="PTHR33067:SF31">
    <property type="entry name" value="RNA-DIRECTED DNA POLYMERASE"/>
    <property type="match status" value="1"/>
</dbReference>
<feature type="region of interest" description="Disordered" evidence="1">
    <location>
        <begin position="1"/>
        <end position="55"/>
    </location>
</feature>
<organism evidence="2">
    <name type="scientific">Brassica cretica</name>
    <name type="common">Mustard</name>
    <dbReference type="NCBI Taxonomy" id="69181"/>
    <lineage>
        <taxon>Eukaryota</taxon>
        <taxon>Viridiplantae</taxon>
        <taxon>Streptophyta</taxon>
        <taxon>Embryophyta</taxon>
        <taxon>Tracheophyta</taxon>
        <taxon>Spermatophyta</taxon>
        <taxon>Magnoliopsida</taxon>
        <taxon>eudicotyledons</taxon>
        <taxon>Gunneridae</taxon>
        <taxon>Pentapetalae</taxon>
        <taxon>rosids</taxon>
        <taxon>malvids</taxon>
        <taxon>Brassicales</taxon>
        <taxon>Brassicaceae</taxon>
        <taxon>Brassiceae</taxon>
        <taxon>Brassica</taxon>
    </lineage>
</organism>
<dbReference type="AlphaFoldDB" id="A0A8S9IX25"/>
<gene>
    <name evidence="2" type="ORF">F2Q70_00003571</name>
</gene>